<dbReference type="Proteomes" id="UP000887565">
    <property type="component" value="Unplaced"/>
</dbReference>
<dbReference type="WBParaSite" id="nRc.2.0.1.t20154-RA">
    <property type="protein sequence ID" value="nRc.2.0.1.t20154-RA"/>
    <property type="gene ID" value="nRc.2.0.1.g20154"/>
</dbReference>
<evidence type="ECO:0000313" key="2">
    <source>
        <dbReference type="Proteomes" id="UP000887565"/>
    </source>
</evidence>
<evidence type="ECO:0000313" key="3">
    <source>
        <dbReference type="WBParaSite" id="nRc.2.0.1.t20154-RA"/>
    </source>
</evidence>
<organism evidence="2 3">
    <name type="scientific">Romanomermis culicivorax</name>
    <name type="common">Nematode worm</name>
    <dbReference type="NCBI Taxonomy" id="13658"/>
    <lineage>
        <taxon>Eukaryota</taxon>
        <taxon>Metazoa</taxon>
        <taxon>Ecdysozoa</taxon>
        <taxon>Nematoda</taxon>
        <taxon>Enoplea</taxon>
        <taxon>Dorylaimia</taxon>
        <taxon>Mermithida</taxon>
        <taxon>Mermithoidea</taxon>
        <taxon>Mermithidae</taxon>
        <taxon>Romanomermis</taxon>
    </lineage>
</organism>
<feature type="transmembrane region" description="Helical" evidence="1">
    <location>
        <begin position="227"/>
        <end position="248"/>
    </location>
</feature>
<feature type="transmembrane region" description="Helical" evidence="1">
    <location>
        <begin position="50"/>
        <end position="73"/>
    </location>
</feature>
<dbReference type="Gene3D" id="1.20.1070.10">
    <property type="entry name" value="Rhodopsin 7-helix transmembrane proteins"/>
    <property type="match status" value="1"/>
</dbReference>
<feature type="transmembrane region" description="Helical" evidence="1">
    <location>
        <begin position="187"/>
        <end position="207"/>
    </location>
</feature>
<keyword evidence="2" id="KW-1185">Reference proteome</keyword>
<keyword evidence="1" id="KW-0472">Membrane</keyword>
<name>A0A915J216_ROMCU</name>
<reference evidence="3" key="1">
    <citation type="submission" date="2022-11" db="UniProtKB">
        <authorList>
            <consortium name="WormBaseParasite"/>
        </authorList>
    </citation>
    <scope>IDENTIFICATION</scope>
</reference>
<dbReference type="SUPFAM" id="SSF81321">
    <property type="entry name" value="Family A G protein-coupled receptor-like"/>
    <property type="match status" value="1"/>
</dbReference>
<accession>A0A915J216</accession>
<keyword evidence="1" id="KW-1133">Transmembrane helix</keyword>
<keyword evidence="1" id="KW-0812">Transmembrane</keyword>
<evidence type="ECO:0000256" key="1">
    <source>
        <dbReference type="SAM" id="Phobius"/>
    </source>
</evidence>
<feature type="transmembrane region" description="Helical" evidence="1">
    <location>
        <begin position="20"/>
        <end position="38"/>
    </location>
</feature>
<feature type="transmembrane region" description="Helical" evidence="1">
    <location>
        <begin position="254"/>
        <end position="274"/>
    </location>
</feature>
<proteinExistence type="predicted"/>
<feature type="transmembrane region" description="Helical" evidence="1">
    <location>
        <begin position="134"/>
        <end position="158"/>
    </location>
</feature>
<feature type="transmembrane region" description="Helical" evidence="1">
    <location>
        <begin position="93"/>
        <end position="113"/>
    </location>
</feature>
<sequence>MSNLNDSCINLLPMWEQVMTVPILSYLIIQYAVVLYTINYSDDTDYSNPFYTLITGTGIADLGMLLFNVYGVLNDILGYQYLGSKLDSFIGFLLYWSLGWYGTQIFVLIVTTNRLVAIIYNSYYARFTVTMAKILCLSALLLSTVIVAPCYILIGFHYSTRFKVSLFLQPGESSYTFLTRFINFDEIFGYTVSVYIVVVYVILSLYLIKFYKSIISRNASYKKEVIFFVQGVCFALLLCFVNTVHWYIAPYCGALNRIGNWVFAGSNPIIYLILDGKLRHSIFRKLLRKDSTQVTPTN</sequence>
<protein>
    <submittedName>
        <fullName evidence="3">G-protein coupled receptors family 1 profile domain-containing protein</fullName>
    </submittedName>
</protein>
<dbReference type="AlphaFoldDB" id="A0A915J216"/>